<dbReference type="SMART" id="SM00230">
    <property type="entry name" value="CysPc"/>
    <property type="match status" value="1"/>
</dbReference>
<evidence type="ECO:0000313" key="8">
    <source>
        <dbReference type="EMBL" id="BAM90836.1"/>
    </source>
</evidence>
<comment type="similarity">
    <text evidence="1">Belongs to the peptidase C2 family.</text>
</comment>
<evidence type="ECO:0000256" key="5">
    <source>
        <dbReference type="PROSITE-ProRule" id="PRU00239"/>
    </source>
</evidence>
<dbReference type="SUPFAM" id="SSF54001">
    <property type="entry name" value="Cysteine proteinases"/>
    <property type="match status" value="1"/>
</dbReference>
<dbReference type="PANTHER" id="PTHR10183">
    <property type="entry name" value="CALPAIN"/>
    <property type="match status" value="1"/>
</dbReference>
<dbReference type="InterPro" id="IPR022684">
    <property type="entry name" value="Calpain_cysteine_protease"/>
</dbReference>
<feature type="active site" evidence="5">
    <location>
        <position position="456"/>
    </location>
</feature>
<dbReference type="RefSeq" id="WP_015667926.1">
    <property type="nucleotide sequence ID" value="NC_020453.1"/>
</dbReference>
<evidence type="ECO:0000256" key="4">
    <source>
        <dbReference type="ARBA" id="ARBA00022807"/>
    </source>
</evidence>
<keyword evidence="4 5" id="KW-0788">Thiol protease</keyword>
<evidence type="ECO:0000256" key="1">
    <source>
        <dbReference type="ARBA" id="ARBA00007623"/>
    </source>
</evidence>
<keyword evidence="9" id="KW-1185">Reference proteome</keyword>
<dbReference type="InterPro" id="IPR001300">
    <property type="entry name" value="Peptidase_C2_calpain_cat"/>
</dbReference>
<dbReference type="PANTHER" id="PTHR10183:SF379">
    <property type="entry name" value="CALPAIN-5"/>
    <property type="match status" value="1"/>
</dbReference>
<dbReference type="AlphaFoldDB" id="M4ZBJ4"/>
<keyword evidence="2 5" id="KW-0645">Protease</keyword>
<sequence>MPIKPQGLRNPHADDASDQTGFSPNDSWLTPDLTPLWLASQQAATAAQAPAASWAAAANADSSATVAIYGNFCSVAATVTTTPGATTGVTTTTASSTVAATSTTKTAAPAWVGTLTNAAIKADMTAAITNGTVTYAGLLKVLTDIDASLASTKTKLSASQFADLRTIAANLNNGVSTSSYLASIMQALVNGNAANATWTGGAAGSVALGNLATGSTELQFAELIGKWFLGTDLPSSKVILGSTQFSVSYSNSTKPLFAAAGAGINDINQGYLGDCYLLSGLAEVAYKEQSVISSMFTTNGNGTYGVRFYVNGAARYVTVNTALANGGNIFNNGGSAIWASLAEKAYAELQASGVYTGNSINYGNSYTTIGNGGAPEIALEAITGASQITDFRAMGGSWGKVVYNSSFGVNAYTTGNSTSGVLATIAASLAAGDDVILSSYTNAKDSTGKTTLVANHAMSIYGYNSSNGMLQVRNPWGSASGQYWQTTFEVSLATLLAAGDTITVDNVGDAKKLAATTTTTSSGLKLTADVNDLSAAASGFVQAIASLPDGGSSSVAFTQGLGSQQHTLAMPMAA</sequence>
<dbReference type="Pfam" id="PF00648">
    <property type="entry name" value="Peptidase_C2"/>
    <property type="match status" value="1"/>
</dbReference>
<dbReference type="GO" id="GO:0006508">
    <property type="term" value="P:proteolysis"/>
    <property type="evidence" value="ECO:0007669"/>
    <property type="project" value="UniProtKB-KW"/>
</dbReference>
<dbReference type="InterPro" id="IPR038765">
    <property type="entry name" value="Papain-like_cys_pep_sf"/>
</dbReference>
<feature type="active site" evidence="5">
    <location>
        <position position="474"/>
    </location>
</feature>
<organism evidence="8 9">
    <name type="scientific">Bradyrhizobium oligotrophicum S58</name>
    <dbReference type="NCBI Taxonomy" id="1245469"/>
    <lineage>
        <taxon>Bacteria</taxon>
        <taxon>Pseudomonadati</taxon>
        <taxon>Pseudomonadota</taxon>
        <taxon>Alphaproteobacteria</taxon>
        <taxon>Hyphomicrobiales</taxon>
        <taxon>Nitrobacteraceae</taxon>
        <taxon>Bradyrhizobium</taxon>
    </lineage>
</organism>
<protein>
    <submittedName>
        <fullName evidence="8">Peptidase</fullName>
    </submittedName>
</protein>
<keyword evidence="3 5" id="KW-0378">Hydrolase</keyword>
<accession>M4ZBJ4</accession>
<gene>
    <name evidence="8" type="ORF">S58_48570</name>
</gene>
<dbReference type="OrthoDB" id="7325981at2"/>
<reference evidence="8 9" key="1">
    <citation type="journal article" date="2013" name="Appl. Environ. Microbiol.">
        <title>Genome analysis suggests that the soil oligotrophic bacterium Agromonas oligotrophica (Bradyrhizobium oligotrophicum) is a nitrogen-fixing symbiont of Aeschynomene indica.</title>
        <authorList>
            <person name="Okubo T."/>
            <person name="Fukushima S."/>
            <person name="Itakura M."/>
            <person name="Oshima K."/>
            <person name="Longtonglang A."/>
            <person name="Teaumroong N."/>
            <person name="Mitsui H."/>
            <person name="Hattori M."/>
            <person name="Hattori R."/>
            <person name="Hattori T."/>
            <person name="Minamisawa K."/>
        </authorList>
    </citation>
    <scope>NUCLEOTIDE SEQUENCE [LARGE SCALE GENOMIC DNA]</scope>
    <source>
        <strain evidence="8 9">S58</strain>
    </source>
</reference>
<evidence type="ECO:0000259" key="7">
    <source>
        <dbReference type="PROSITE" id="PS50203"/>
    </source>
</evidence>
<dbReference type="PROSITE" id="PS50203">
    <property type="entry name" value="CALPAIN_CAT"/>
    <property type="match status" value="1"/>
</dbReference>
<proteinExistence type="inferred from homology"/>
<dbReference type="PATRIC" id="fig|1245469.3.peg.4970"/>
<evidence type="ECO:0000313" key="9">
    <source>
        <dbReference type="Proteomes" id="UP000011841"/>
    </source>
</evidence>
<dbReference type="GO" id="GO:0004198">
    <property type="term" value="F:calcium-dependent cysteine-type endopeptidase activity"/>
    <property type="evidence" value="ECO:0007669"/>
    <property type="project" value="InterPro"/>
</dbReference>
<feature type="region of interest" description="Disordered" evidence="6">
    <location>
        <begin position="1"/>
        <end position="26"/>
    </location>
</feature>
<dbReference type="EMBL" id="AP012603">
    <property type="protein sequence ID" value="BAM90836.1"/>
    <property type="molecule type" value="Genomic_DNA"/>
</dbReference>
<name>M4ZBJ4_9BRAD</name>
<evidence type="ECO:0000256" key="6">
    <source>
        <dbReference type="SAM" id="MobiDB-lite"/>
    </source>
</evidence>
<dbReference type="eggNOG" id="COG1572">
    <property type="taxonomic scope" value="Bacteria"/>
</dbReference>
<feature type="domain" description="Calpain catalytic" evidence="7">
    <location>
        <begin position="253"/>
        <end position="484"/>
    </location>
</feature>
<dbReference type="GeneID" id="301818626"/>
<dbReference type="HOGENOM" id="CLU_480352_0_0_5"/>
<dbReference type="Proteomes" id="UP000011841">
    <property type="component" value="Chromosome"/>
</dbReference>
<evidence type="ECO:0000256" key="3">
    <source>
        <dbReference type="ARBA" id="ARBA00022801"/>
    </source>
</evidence>
<feature type="active site" evidence="5">
    <location>
        <position position="275"/>
    </location>
</feature>
<dbReference type="STRING" id="1245469.S58_48570"/>
<dbReference type="KEGG" id="aol:S58_48570"/>
<evidence type="ECO:0000256" key="2">
    <source>
        <dbReference type="ARBA" id="ARBA00022670"/>
    </source>
</evidence>